<dbReference type="InterPro" id="IPR012337">
    <property type="entry name" value="RNaseH-like_sf"/>
</dbReference>
<protein>
    <submittedName>
        <fullName evidence="1">4985_t:CDS:1</fullName>
    </submittedName>
</protein>
<evidence type="ECO:0000313" key="1">
    <source>
        <dbReference type="EMBL" id="CAG8747850.1"/>
    </source>
</evidence>
<dbReference type="EMBL" id="CAJVPZ010034891">
    <property type="protein sequence ID" value="CAG8747850.1"/>
    <property type="molecule type" value="Genomic_DNA"/>
</dbReference>
<evidence type="ECO:0000313" key="2">
    <source>
        <dbReference type="Proteomes" id="UP000789396"/>
    </source>
</evidence>
<sequence>MPRNKDVYNDSFDIFKDSKEKERYKYRKCGKNWAKNETRLQEHYNSCILTDNEENRIFPGFKCQYQTTIKWAKSILEKCKEIISYFRSHQTILAALRRLQIEKYGQQIALVSIIETQWGSAFECMDHLLRTKLAIKSILAEDNLRIDSQIQILIINDSFWKDLKYLCDLLKPFLMFIHLLEQDNPLLL</sequence>
<accession>A0A9N9NMW1</accession>
<keyword evidence="2" id="KW-1185">Reference proteome</keyword>
<dbReference type="AlphaFoldDB" id="A0A9N9NMW1"/>
<name>A0A9N9NMW1_9GLOM</name>
<reference evidence="1" key="1">
    <citation type="submission" date="2021-06" db="EMBL/GenBank/DDBJ databases">
        <authorList>
            <person name="Kallberg Y."/>
            <person name="Tangrot J."/>
            <person name="Rosling A."/>
        </authorList>
    </citation>
    <scope>NUCLEOTIDE SEQUENCE</scope>
    <source>
        <strain evidence="1">IN212</strain>
    </source>
</reference>
<dbReference type="OrthoDB" id="2441631at2759"/>
<dbReference type="SUPFAM" id="SSF53098">
    <property type="entry name" value="Ribonuclease H-like"/>
    <property type="match status" value="1"/>
</dbReference>
<feature type="non-terminal residue" evidence="1">
    <location>
        <position position="1"/>
    </location>
</feature>
<dbReference type="Proteomes" id="UP000789396">
    <property type="component" value="Unassembled WGS sequence"/>
</dbReference>
<proteinExistence type="predicted"/>
<organism evidence="1 2">
    <name type="scientific">Racocetra fulgida</name>
    <dbReference type="NCBI Taxonomy" id="60492"/>
    <lineage>
        <taxon>Eukaryota</taxon>
        <taxon>Fungi</taxon>
        <taxon>Fungi incertae sedis</taxon>
        <taxon>Mucoromycota</taxon>
        <taxon>Glomeromycotina</taxon>
        <taxon>Glomeromycetes</taxon>
        <taxon>Diversisporales</taxon>
        <taxon>Gigasporaceae</taxon>
        <taxon>Racocetra</taxon>
    </lineage>
</organism>
<gene>
    <name evidence="1" type="ORF">RFULGI_LOCUS13379</name>
</gene>
<comment type="caution">
    <text evidence="1">The sequence shown here is derived from an EMBL/GenBank/DDBJ whole genome shotgun (WGS) entry which is preliminary data.</text>
</comment>